<accession>A0A1Y1XDJ4</accession>
<dbReference type="GO" id="GO:0005737">
    <property type="term" value="C:cytoplasm"/>
    <property type="evidence" value="ECO:0007669"/>
    <property type="project" value="TreeGrafter"/>
</dbReference>
<dbReference type="PANTHER" id="PTHR48051:SF1">
    <property type="entry name" value="RAS SUPPRESSOR PROTEIN 1"/>
    <property type="match status" value="1"/>
</dbReference>
<evidence type="ECO:0000256" key="2">
    <source>
        <dbReference type="ARBA" id="ARBA00022737"/>
    </source>
</evidence>
<evidence type="ECO:0000256" key="3">
    <source>
        <dbReference type="SAM" id="SignalP"/>
    </source>
</evidence>
<protein>
    <submittedName>
        <fullName evidence="5">RNI-like protein</fullName>
    </submittedName>
</protein>
<keyword evidence="2" id="KW-0677">Repeat</keyword>
<dbReference type="Gene3D" id="3.80.10.10">
    <property type="entry name" value="Ribonuclease Inhibitor"/>
    <property type="match status" value="3"/>
</dbReference>
<dbReference type="SMART" id="SM00369">
    <property type="entry name" value="LRR_TYP"/>
    <property type="match status" value="9"/>
</dbReference>
<evidence type="ECO:0000259" key="4">
    <source>
        <dbReference type="Pfam" id="PF23598"/>
    </source>
</evidence>
<feature type="domain" description="Disease resistance R13L4/SHOC-2-like LRR" evidence="4">
    <location>
        <begin position="270"/>
        <end position="369"/>
    </location>
</feature>
<organism evidence="5 6">
    <name type="scientific">Anaeromyces robustus</name>
    <dbReference type="NCBI Taxonomy" id="1754192"/>
    <lineage>
        <taxon>Eukaryota</taxon>
        <taxon>Fungi</taxon>
        <taxon>Fungi incertae sedis</taxon>
        <taxon>Chytridiomycota</taxon>
        <taxon>Chytridiomycota incertae sedis</taxon>
        <taxon>Neocallimastigomycetes</taxon>
        <taxon>Neocallimastigales</taxon>
        <taxon>Neocallimastigaceae</taxon>
        <taxon>Anaeromyces</taxon>
    </lineage>
</organism>
<comment type="caution">
    <text evidence="5">The sequence shown here is derived from an EMBL/GenBank/DDBJ whole genome shotgun (WGS) entry which is preliminary data.</text>
</comment>
<dbReference type="OrthoDB" id="1668230at2759"/>
<keyword evidence="1" id="KW-0433">Leucine-rich repeat</keyword>
<feature type="signal peptide" evidence="3">
    <location>
        <begin position="1"/>
        <end position="18"/>
    </location>
</feature>
<dbReference type="InterPro" id="IPR032675">
    <property type="entry name" value="LRR_dom_sf"/>
</dbReference>
<dbReference type="InterPro" id="IPR050216">
    <property type="entry name" value="LRR_domain-containing"/>
</dbReference>
<dbReference type="SMART" id="SM00364">
    <property type="entry name" value="LRR_BAC"/>
    <property type="match status" value="7"/>
</dbReference>
<proteinExistence type="predicted"/>
<dbReference type="Proteomes" id="UP000193944">
    <property type="component" value="Unassembled WGS sequence"/>
</dbReference>
<evidence type="ECO:0000313" key="6">
    <source>
        <dbReference type="Proteomes" id="UP000193944"/>
    </source>
</evidence>
<dbReference type="PROSITE" id="PS51450">
    <property type="entry name" value="LRR"/>
    <property type="match status" value="5"/>
</dbReference>
<reference evidence="5 6" key="1">
    <citation type="submission" date="2016-08" db="EMBL/GenBank/DDBJ databases">
        <title>A Parts List for Fungal Cellulosomes Revealed by Comparative Genomics.</title>
        <authorList>
            <consortium name="DOE Joint Genome Institute"/>
            <person name="Haitjema C.H."/>
            <person name="Gilmore S.P."/>
            <person name="Henske J.K."/>
            <person name="Solomon K.V."/>
            <person name="De Groot R."/>
            <person name="Kuo A."/>
            <person name="Mondo S.J."/>
            <person name="Salamov A.A."/>
            <person name="Labutti K."/>
            <person name="Zhao Z."/>
            <person name="Chiniquy J."/>
            <person name="Barry K."/>
            <person name="Brewer H.M."/>
            <person name="Purvine S.O."/>
            <person name="Wright A.T."/>
            <person name="Boxma B."/>
            <person name="Van Alen T."/>
            <person name="Hackstein J.H."/>
            <person name="Baker S.E."/>
            <person name="Grigoriev I.V."/>
            <person name="O'Malley M.A."/>
        </authorList>
    </citation>
    <scope>NUCLEOTIDE SEQUENCE [LARGE SCALE GENOMIC DNA]</scope>
    <source>
        <strain evidence="5 6">S4</strain>
    </source>
</reference>
<dbReference type="AlphaFoldDB" id="A0A1Y1XDJ4"/>
<dbReference type="InterPro" id="IPR003591">
    <property type="entry name" value="Leu-rich_rpt_typical-subtyp"/>
</dbReference>
<dbReference type="Pfam" id="PF23598">
    <property type="entry name" value="LRR_14"/>
    <property type="match status" value="2"/>
</dbReference>
<dbReference type="InterPro" id="IPR055414">
    <property type="entry name" value="LRR_R13L4/SHOC2-like"/>
</dbReference>
<feature type="domain" description="Disease resistance R13L4/SHOC-2-like LRR" evidence="4">
    <location>
        <begin position="111"/>
        <end position="194"/>
    </location>
</feature>
<dbReference type="PANTHER" id="PTHR48051">
    <property type="match status" value="1"/>
</dbReference>
<dbReference type="InterPro" id="IPR001611">
    <property type="entry name" value="Leu-rich_rpt"/>
</dbReference>
<feature type="chain" id="PRO_5013050513" evidence="3">
    <location>
        <begin position="19"/>
        <end position="582"/>
    </location>
</feature>
<name>A0A1Y1XDJ4_9FUNG</name>
<dbReference type="EMBL" id="MCFG01000064">
    <property type="protein sequence ID" value="ORX83851.1"/>
    <property type="molecule type" value="Genomic_DNA"/>
</dbReference>
<keyword evidence="6" id="KW-1185">Reference proteome</keyword>
<gene>
    <name evidence="5" type="ORF">BCR32DRAFT_141852</name>
</gene>
<sequence length="582" mass="65665">MNSKIFLVLLSYLSITLAATITCKQVKSEICSSCSSDNFQCTTDGSGKIISLLINNQDFSKGIPSKIFSITTLKDLYLNDDKIKTISSKITNLNNLRRLDLRGNQLTTLPKEIGNLSNLKYLKLSNNNITSLHSTIEKNKALISLYLSNCKLKSIPSSIGKLSNLESLLLKRNKLRTIPEEIGNLKNLKELVLDNNCIFELPSNLIEKDYVSYKNNDSIDCLTCENLKESLCSSCSDSDFECKIDKNDKIYHLLINNQDFSDGIPDIIFSITSLKQLYLLNDKIPSVPAEIGNLINLKRIDIRGNEFKTLPDELENLSSLQYLKISNNPLTTVPCVIQNIKSLIYLYMSNCKLETISSEIENLSNLQKLLLGSNELRTIPDLVGNLNNLNELVLSDNCIDNIPETVDTDKVSVTSDNYNVEKCEYTWIQWKKGDPIPSNAVYSEDKKYVVGHTEINGGIHSGYVDVESGILYLSYAGPKQYVSNIEILTIPAGHYYWKEINQEPLYIDGEKEEIVLGGKEALGSYFYGEDLAVIRIKNENVEYFGKMNLENYGAVGFYDEYIVGKYEVLIYTKESMDKVHYC</sequence>
<evidence type="ECO:0000313" key="5">
    <source>
        <dbReference type="EMBL" id="ORX83851.1"/>
    </source>
</evidence>
<evidence type="ECO:0000256" key="1">
    <source>
        <dbReference type="ARBA" id="ARBA00022614"/>
    </source>
</evidence>
<keyword evidence="3" id="KW-0732">Signal</keyword>
<dbReference type="SUPFAM" id="SSF52058">
    <property type="entry name" value="L domain-like"/>
    <property type="match status" value="2"/>
</dbReference>
<dbReference type="STRING" id="1754192.A0A1Y1XDJ4"/>
<reference evidence="5 6" key="2">
    <citation type="submission" date="2016-08" db="EMBL/GenBank/DDBJ databases">
        <title>Pervasive Adenine N6-methylation of Active Genes in Fungi.</title>
        <authorList>
            <consortium name="DOE Joint Genome Institute"/>
            <person name="Mondo S.J."/>
            <person name="Dannebaum R.O."/>
            <person name="Kuo R.C."/>
            <person name="Labutti K."/>
            <person name="Haridas S."/>
            <person name="Kuo A."/>
            <person name="Salamov A."/>
            <person name="Ahrendt S.R."/>
            <person name="Lipzen A."/>
            <person name="Sullivan W."/>
            <person name="Andreopoulos W.B."/>
            <person name="Clum A."/>
            <person name="Lindquist E."/>
            <person name="Daum C."/>
            <person name="Ramamoorthy G.K."/>
            <person name="Gryganskyi A."/>
            <person name="Culley D."/>
            <person name="Magnuson J.K."/>
            <person name="James T.Y."/>
            <person name="O'Malley M.A."/>
            <person name="Stajich J.E."/>
            <person name="Spatafora J.W."/>
            <person name="Visel A."/>
            <person name="Grigoriev I.V."/>
        </authorList>
    </citation>
    <scope>NUCLEOTIDE SEQUENCE [LARGE SCALE GENOMIC DNA]</scope>
    <source>
        <strain evidence="5 6">S4</strain>
    </source>
</reference>